<protein>
    <submittedName>
        <fullName evidence="2">Uncharacterized protein</fullName>
    </submittedName>
</protein>
<sequence>MKRYVGDSSFRDRPTAVEKPCTESSLKGSIQVMAILPPKRFLPLGIMLALLPEVILPLERPPNMDVLPPKLILSLEKPQTMPALPPKRVLPLEKPQRSALKKQYEIKTRAIISVSLAIFLFPHETITDYVYGVDDPSIEDVTHGRNEFLQQLFDLFQLIIGFPFDGQPHKDYMILIKIRWEHNFDMAGHGREQLARWVILNAFLALFGLIVKPESVLSEIILHFGHAVLDRAFSPCHALCRCKSGILDAVLKAAVIWILICGTRLILGNNDFVWEDTKVN</sequence>
<feature type="region of interest" description="Disordered" evidence="1">
    <location>
        <begin position="1"/>
        <end position="20"/>
    </location>
</feature>
<reference evidence="2" key="1">
    <citation type="journal article" date="2021" name="IMA Fungus">
        <title>Genomic characterization of three marine fungi, including Emericellopsis atlantica sp. nov. with signatures of a generalist lifestyle and marine biomass degradation.</title>
        <authorList>
            <person name="Hagestad O.C."/>
            <person name="Hou L."/>
            <person name="Andersen J.H."/>
            <person name="Hansen E.H."/>
            <person name="Altermark B."/>
            <person name="Li C."/>
            <person name="Kuhnert E."/>
            <person name="Cox R.J."/>
            <person name="Crous P.W."/>
            <person name="Spatafora J.W."/>
            <person name="Lail K."/>
            <person name="Amirebrahimi M."/>
            <person name="Lipzen A."/>
            <person name="Pangilinan J."/>
            <person name="Andreopoulos W."/>
            <person name="Hayes R.D."/>
            <person name="Ng V."/>
            <person name="Grigoriev I.V."/>
            <person name="Jackson S.A."/>
            <person name="Sutton T.D.S."/>
            <person name="Dobson A.D.W."/>
            <person name="Rama T."/>
        </authorList>
    </citation>
    <scope>NUCLEOTIDE SEQUENCE</scope>
    <source>
        <strain evidence="2">TRa3180A</strain>
    </source>
</reference>
<evidence type="ECO:0000256" key="1">
    <source>
        <dbReference type="SAM" id="MobiDB-lite"/>
    </source>
</evidence>
<dbReference type="AlphaFoldDB" id="A0A9P8CI15"/>
<name>A0A9P8CI15_9HELO</name>
<organism evidence="2 3">
    <name type="scientific">Calycina marina</name>
    <dbReference type="NCBI Taxonomy" id="1763456"/>
    <lineage>
        <taxon>Eukaryota</taxon>
        <taxon>Fungi</taxon>
        <taxon>Dikarya</taxon>
        <taxon>Ascomycota</taxon>
        <taxon>Pezizomycotina</taxon>
        <taxon>Leotiomycetes</taxon>
        <taxon>Helotiales</taxon>
        <taxon>Pezizellaceae</taxon>
        <taxon>Calycina</taxon>
    </lineage>
</organism>
<evidence type="ECO:0000313" key="3">
    <source>
        <dbReference type="Proteomes" id="UP000887226"/>
    </source>
</evidence>
<dbReference type="Proteomes" id="UP000887226">
    <property type="component" value="Unassembled WGS sequence"/>
</dbReference>
<accession>A0A9P8CI15</accession>
<evidence type="ECO:0000313" key="2">
    <source>
        <dbReference type="EMBL" id="KAG9246031.1"/>
    </source>
</evidence>
<dbReference type="EMBL" id="MU253820">
    <property type="protein sequence ID" value="KAG9246031.1"/>
    <property type="molecule type" value="Genomic_DNA"/>
</dbReference>
<comment type="caution">
    <text evidence="2">The sequence shown here is derived from an EMBL/GenBank/DDBJ whole genome shotgun (WGS) entry which is preliminary data.</text>
</comment>
<proteinExistence type="predicted"/>
<gene>
    <name evidence="2" type="ORF">BJ878DRAFT_562239</name>
</gene>
<keyword evidence="3" id="KW-1185">Reference proteome</keyword>